<dbReference type="InterPro" id="IPR021027">
    <property type="entry name" value="Transposase_put_HTH"/>
</dbReference>
<sequence length="15" mass="1884">MFRQAGCCRWVWNQV</sequence>
<protein>
    <recommendedName>
        <fullName evidence="1">Transposase putative helix-turn-helix domain-containing protein</fullName>
    </recommendedName>
</protein>
<comment type="caution">
    <text evidence="2">The sequence shown here is derived from an EMBL/GenBank/DDBJ whole genome shotgun (WGS) entry which is preliminary data.</text>
</comment>
<evidence type="ECO:0000259" key="1">
    <source>
        <dbReference type="Pfam" id="PF12323"/>
    </source>
</evidence>
<dbReference type="EMBL" id="MSCW01000009">
    <property type="protein sequence ID" value="ONF42634.1"/>
    <property type="molecule type" value="Genomic_DNA"/>
</dbReference>
<evidence type="ECO:0000313" key="2">
    <source>
        <dbReference type="EMBL" id="ONF42634.1"/>
    </source>
</evidence>
<evidence type="ECO:0000313" key="3">
    <source>
        <dbReference type="Proteomes" id="UP000189339"/>
    </source>
</evidence>
<dbReference type="Pfam" id="PF12323">
    <property type="entry name" value="HTH_OrfB_IS605"/>
    <property type="match status" value="1"/>
</dbReference>
<reference evidence="2 3" key="1">
    <citation type="submission" date="2016-12" db="EMBL/GenBank/DDBJ databases">
        <title>Marinobacter lutaoensis whole genome sequencing.</title>
        <authorList>
            <person name="Verma A."/>
            <person name="Krishnamurthi S."/>
        </authorList>
    </citation>
    <scope>NUCLEOTIDE SEQUENCE [LARGE SCALE GENOMIC DNA]</scope>
    <source>
        <strain evidence="2 3">T5054</strain>
    </source>
</reference>
<feature type="domain" description="Transposase putative helix-turn-helix" evidence="1">
    <location>
        <begin position="3"/>
        <end position="14"/>
    </location>
</feature>
<organism evidence="2 3">
    <name type="scientific">Marinobacter lutaoensis</name>
    <dbReference type="NCBI Taxonomy" id="135739"/>
    <lineage>
        <taxon>Bacteria</taxon>
        <taxon>Pseudomonadati</taxon>
        <taxon>Pseudomonadota</taxon>
        <taxon>Gammaproteobacteria</taxon>
        <taxon>Pseudomonadales</taxon>
        <taxon>Marinobacteraceae</taxon>
        <taxon>Marinobacter</taxon>
    </lineage>
</organism>
<keyword evidence="3" id="KW-1185">Reference proteome</keyword>
<name>A0A1V2DPS8_9GAMM</name>
<proteinExistence type="predicted"/>
<dbReference type="Proteomes" id="UP000189339">
    <property type="component" value="Unassembled WGS sequence"/>
</dbReference>
<gene>
    <name evidence="2" type="ORF">BTO32_15090</name>
</gene>
<accession>A0A1V2DPS8</accession>